<dbReference type="EMBL" id="AP014960">
    <property type="protein sequence ID" value="BAS88980.1"/>
    <property type="molecule type" value="Genomic_DNA"/>
</dbReference>
<evidence type="ECO:0000256" key="1">
    <source>
        <dbReference type="SAM" id="MobiDB-lite"/>
    </source>
</evidence>
<evidence type="ECO:0000313" key="3">
    <source>
        <dbReference type="Proteomes" id="UP000059680"/>
    </source>
</evidence>
<evidence type="ECO:0000313" key="2">
    <source>
        <dbReference type="EMBL" id="BAS88980.1"/>
    </source>
</evidence>
<name>A0A0P0WA02_ORYSJ</name>
<keyword evidence="3" id="KW-1185">Reference proteome</keyword>
<accession>A0A0P0WA02</accession>
<reference evidence="2 3" key="3">
    <citation type="journal article" date="2013" name="Rice">
        <title>Improvement of the Oryza sativa Nipponbare reference genome using next generation sequence and optical map data.</title>
        <authorList>
            <person name="Kawahara Y."/>
            <person name="de la Bastide M."/>
            <person name="Hamilton J.P."/>
            <person name="Kanamori H."/>
            <person name="McCombie W.R."/>
            <person name="Ouyang S."/>
            <person name="Schwartz D.C."/>
            <person name="Tanaka T."/>
            <person name="Wu J."/>
            <person name="Zhou S."/>
            <person name="Childs K.L."/>
            <person name="Davidson R.M."/>
            <person name="Lin H."/>
            <person name="Quesada-Ocampo L."/>
            <person name="Vaillancourt B."/>
            <person name="Sakai H."/>
            <person name="Lee S.S."/>
            <person name="Kim J."/>
            <person name="Numa H."/>
            <person name="Itoh T."/>
            <person name="Buell C.R."/>
            <person name="Matsumoto T."/>
        </authorList>
    </citation>
    <scope>NUCLEOTIDE SEQUENCE [LARGE SCALE GENOMIC DNA]</scope>
    <source>
        <strain evidence="3">cv. Nipponbare</strain>
    </source>
</reference>
<reference evidence="2 3" key="2">
    <citation type="journal article" date="2013" name="Plant Cell Physiol.">
        <title>Rice Annotation Project Database (RAP-DB): an integrative and interactive database for rice genomics.</title>
        <authorList>
            <person name="Sakai H."/>
            <person name="Lee S.S."/>
            <person name="Tanaka T."/>
            <person name="Numa H."/>
            <person name="Kim J."/>
            <person name="Kawahara Y."/>
            <person name="Wakimoto H."/>
            <person name="Yang C.C."/>
            <person name="Iwamoto M."/>
            <person name="Abe T."/>
            <person name="Yamada Y."/>
            <person name="Muto A."/>
            <person name="Inokuchi H."/>
            <person name="Ikemura T."/>
            <person name="Matsumoto T."/>
            <person name="Sasaki T."/>
            <person name="Itoh T."/>
        </authorList>
    </citation>
    <scope>NUCLEOTIDE SEQUENCE [LARGE SCALE GENOMIC DNA]</scope>
    <source>
        <strain evidence="3">cv. Nipponbare</strain>
    </source>
</reference>
<proteinExistence type="predicted"/>
<dbReference type="AlphaFoldDB" id="A0A0P0WA02"/>
<feature type="region of interest" description="Disordered" evidence="1">
    <location>
        <begin position="70"/>
        <end position="113"/>
    </location>
</feature>
<organism evidence="2 3">
    <name type="scientific">Oryza sativa subsp. japonica</name>
    <name type="common">Rice</name>
    <dbReference type="NCBI Taxonomy" id="39947"/>
    <lineage>
        <taxon>Eukaryota</taxon>
        <taxon>Viridiplantae</taxon>
        <taxon>Streptophyta</taxon>
        <taxon>Embryophyta</taxon>
        <taxon>Tracheophyta</taxon>
        <taxon>Spermatophyta</taxon>
        <taxon>Magnoliopsida</taxon>
        <taxon>Liliopsida</taxon>
        <taxon>Poales</taxon>
        <taxon>Poaceae</taxon>
        <taxon>BOP clade</taxon>
        <taxon>Oryzoideae</taxon>
        <taxon>Oryzeae</taxon>
        <taxon>Oryzinae</taxon>
        <taxon>Oryza</taxon>
        <taxon>Oryza sativa</taxon>
    </lineage>
</organism>
<dbReference type="Proteomes" id="UP000059680">
    <property type="component" value="Chromosome 4"/>
</dbReference>
<reference evidence="3" key="1">
    <citation type="journal article" date="2005" name="Nature">
        <title>The map-based sequence of the rice genome.</title>
        <authorList>
            <consortium name="International rice genome sequencing project (IRGSP)"/>
            <person name="Matsumoto T."/>
            <person name="Wu J."/>
            <person name="Kanamori H."/>
            <person name="Katayose Y."/>
            <person name="Fujisawa M."/>
            <person name="Namiki N."/>
            <person name="Mizuno H."/>
            <person name="Yamamoto K."/>
            <person name="Antonio B.A."/>
            <person name="Baba T."/>
            <person name="Sakata K."/>
            <person name="Nagamura Y."/>
            <person name="Aoki H."/>
            <person name="Arikawa K."/>
            <person name="Arita K."/>
            <person name="Bito T."/>
            <person name="Chiden Y."/>
            <person name="Fujitsuka N."/>
            <person name="Fukunaka R."/>
            <person name="Hamada M."/>
            <person name="Harada C."/>
            <person name="Hayashi A."/>
            <person name="Hijishita S."/>
            <person name="Honda M."/>
            <person name="Hosokawa S."/>
            <person name="Ichikawa Y."/>
            <person name="Idonuma A."/>
            <person name="Iijima M."/>
            <person name="Ikeda M."/>
            <person name="Ikeno M."/>
            <person name="Ito K."/>
            <person name="Ito S."/>
            <person name="Ito T."/>
            <person name="Ito Y."/>
            <person name="Ito Y."/>
            <person name="Iwabuchi A."/>
            <person name="Kamiya K."/>
            <person name="Karasawa W."/>
            <person name="Kurita K."/>
            <person name="Katagiri S."/>
            <person name="Kikuta A."/>
            <person name="Kobayashi H."/>
            <person name="Kobayashi N."/>
            <person name="Machita K."/>
            <person name="Maehara T."/>
            <person name="Masukawa M."/>
            <person name="Mizubayashi T."/>
            <person name="Mukai Y."/>
            <person name="Nagasaki H."/>
            <person name="Nagata Y."/>
            <person name="Naito S."/>
            <person name="Nakashima M."/>
            <person name="Nakama Y."/>
            <person name="Nakamichi Y."/>
            <person name="Nakamura M."/>
            <person name="Meguro A."/>
            <person name="Negishi M."/>
            <person name="Ohta I."/>
            <person name="Ohta T."/>
            <person name="Okamoto M."/>
            <person name="Ono N."/>
            <person name="Saji S."/>
            <person name="Sakaguchi M."/>
            <person name="Sakai K."/>
            <person name="Shibata M."/>
            <person name="Shimokawa T."/>
            <person name="Song J."/>
            <person name="Takazaki Y."/>
            <person name="Terasawa K."/>
            <person name="Tsugane M."/>
            <person name="Tsuji K."/>
            <person name="Ueda S."/>
            <person name="Waki K."/>
            <person name="Yamagata H."/>
            <person name="Yamamoto M."/>
            <person name="Yamamoto S."/>
            <person name="Yamane H."/>
            <person name="Yoshiki S."/>
            <person name="Yoshihara R."/>
            <person name="Yukawa K."/>
            <person name="Zhong H."/>
            <person name="Yano M."/>
            <person name="Yuan Q."/>
            <person name="Ouyang S."/>
            <person name="Liu J."/>
            <person name="Jones K.M."/>
            <person name="Gansberger K."/>
            <person name="Moffat K."/>
            <person name="Hill J."/>
            <person name="Bera J."/>
            <person name="Fadrosh D."/>
            <person name="Jin S."/>
            <person name="Johri S."/>
            <person name="Kim M."/>
            <person name="Overton L."/>
            <person name="Reardon M."/>
            <person name="Tsitrin T."/>
            <person name="Vuong H."/>
            <person name="Weaver B."/>
            <person name="Ciecko A."/>
            <person name="Tallon L."/>
            <person name="Jackson J."/>
            <person name="Pai G."/>
            <person name="Aken S.V."/>
            <person name="Utterback T."/>
            <person name="Reidmuller S."/>
            <person name="Feldblyum T."/>
            <person name="Hsiao J."/>
            <person name="Zismann V."/>
            <person name="Iobst S."/>
            <person name="de Vazeille A.R."/>
            <person name="Buell C.R."/>
            <person name="Ying K."/>
            <person name="Li Y."/>
            <person name="Lu T."/>
            <person name="Huang Y."/>
            <person name="Zhao Q."/>
            <person name="Feng Q."/>
            <person name="Zhang L."/>
            <person name="Zhu J."/>
            <person name="Weng Q."/>
            <person name="Mu J."/>
            <person name="Lu Y."/>
            <person name="Fan D."/>
            <person name="Liu Y."/>
            <person name="Guan J."/>
            <person name="Zhang Y."/>
            <person name="Yu S."/>
            <person name="Liu X."/>
            <person name="Zhang Y."/>
            <person name="Hong G."/>
            <person name="Han B."/>
            <person name="Choisne N."/>
            <person name="Demange N."/>
            <person name="Orjeda G."/>
            <person name="Samain S."/>
            <person name="Cattolico L."/>
            <person name="Pelletier E."/>
            <person name="Couloux A."/>
            <person name="Segurens B."/>
            <person name="Wincker P."/>
            <person name="D'Hont A."/>
            <person name="Scarpelli C."/>
            <person name="Weissenbach J."/>
            <person name="Salanoubat M."/>
            <person name="Quetier F."/>
            <person name="Yu Y."/>
            <person name="Kim H.R."/>
            <person name="Rambo T."/>
            <person name="Currie J."/>
            <person name="Collura K."/>
            <person name="Luo M."/>
            <person name="Yang T."/>
            <person name="Ammiraju J.S.S."/>
            <person name="Engler F."/>
            <person name="Soderlund C."/>
            <person name="Wing R.A."/>
            <person name="Palmer L.E."/>
            <person name="de la Bastide M."/>
            <person name="Spiegel L."/>
            <person name="Nascimento L."/>
            <person name="Zutavern T."/>
            <person name="O'Shaughnessy A."/>
            <person name="Dike S."/>
            <person name="Dedhia N."/>
            <person name="Preston R."/>
            <person name="Balija V."/>
            <person name="McCombie W.R."/>
            <person name="Chow T."/>
            <person name="Chen H."/>
            <person name="Chung M."/>
            <person name="Chen C."/>
            <person name="Shaw J."/>
            <person name="Wu H."/>
            <person name="Hsiao K."/>
            <person name="Chao Y."/>
            <person name="Chu M."/>
            <person name="Cheng C."/>
            <person name="Hour A."/>
            <person name="Lee P."/>
            <person name="Lin S."/>
            <person name="Lin Y."/>
            <person name="Liou J."/>
            <person name="Liu S."/>
            <person name="Hsing Y."/>
            <person name="Raghuvanshi S."/>
            <person name="Mohanty A."/>
            <person name="Bharti A.K."/>
            <person name="Gaur A."/>
            <person name="Gupta V."/>
            <person name="Kumar D."/>
            <person name="Ravi V."/>
            <person name="Vij S."/>
            <person name="Kapur A."/>
            <person name="Khurana P."/>
            <person name="Khurana P."/>
            <person name="Khurana J.P."/>
            <person name="Tyagi A.K."/>
            <person name="Gaikwad K."/>
            <person name="Singh A."/>
            <person name="Dalal V."/>
            <person name="Srivastava S."/>
            <person name="Dixit A."/>
            <person name="Pal A.K."/>
            <person name="Ghazi I.A."/>
            <person name="Yadav M."/>
            <person name="Pandit A."/>
            <person name="Bhargava A."/>
            <person name="Sureshbabu K."/>
            <person name="Batra K."/>
            <person name="Sharma T.R."/>
            <person name="Mohapatra T."/>
            <person name="Singh N.K."/>
            <person name="Messing J."/>
            <person name="Nelson A.B."/>
            <person name="Fuks G."/>
            <person name="Kavchok S."/>
            <person name="Keizer G."/>
            <person name="Linton E."/>
            <person name="Llaca V."/>
            <person name="Song R."/>
            <person name="Tanyolac B."/>
            <person name="Young S."/>
            <person name="Ho-Il K."/>
            <person name="Hahn J.H."/>
            <person name="Sangsakoo G."/>
            <person name="Vanavichit A."/>
            <person name="de Mattos Luiz.A.T."/>
            <person name="Zimmer P.D."/>
            <person name="Malone G."/>
            <person name="Dellagostin O."/>
            <person name="de Oliveira A.C."/>
            <person name="Bevan M."/>
            <person name="Bancroft I."/>
            <person name="Minx P."/>
            <person name="Cordum H."/>
            <person name="Wilson R."/>
            <person name="Cheng Z."/>
            <person name="Jin W."/>
            <person name="Jiang J."/>
            <person name="Leong S.A."/>
            <person name="Iwama H."/>
            <person name="Gojobori T."/>
            <person name="Itoh T."/>
            <person name="Niimura Y."/>
            <person name="Fujii Y."/>
            <person name="Habara T."/>
            <person name="Sakai H."/>
            <person name="Sato Y."/>
            <person name="Wilson G."/>
            <person name="Kumar K."/>
            <person name="McCouch S."/>
            <person name="Juretic N."/>
            <person name="Hoen D."/>
            <person name="Wright S."/>
            <person name="Bruskiewich R."/>
            <person name="Bureau T."/>
            <person name="Miyao A."/>
            <person name="Hirochika H."/>
            <person name="Nishikawa T."/>
            <person name="Kadowaki K."/>
            <person name="Sugiura M."/>
            <person name="Burr B."/>
            <person name="Sasaki T."/>
        </authorList>
    </citation>
    <scope>NUCLEOTIDE SEQUENCE [LARGE SCALE GENOMIC DNA]</scope>
    <source>
        <strain evidence="3">cv. Nipponbare</strain>
    </source>
</reference>
<sequence>MSASRSSDAECLRALCGSASCPEKTAGLGGLVGGARYGQRHTSPYRALRRRGLIDLAPWMPSLTLRMPSGAMATSTARMQEREVGVRWRRRERRREEEEGGASGDERKKKKEACGGTALWAYNQMGQPYLKSMHNYRIHPPKN</sequence>
<gene>
    <name evidence="2" type="ordered locus">Os04g0392900</name>
    <name evidence="2" type="ORF">OSNPB_040392900</name>
</gene>
<dbReference type="PaxDb" id="39947-A0A0P0WA02"/>
<protein>
    <submittedName>
        <fullName evidence="2">Os04g0392900 protein</fullName>
    </submittedName>
</protein>
<dbReference type="InParanoid" id="A0A0P0WA02"/>